<dbReference type="InterPro" id="IPR001296">
    <property type="entry name" value="Glyco_trans_1"/>
</dbReference>
<dbReference type="Gene3D" id="3.40.50.2000">
    <property type="entry name" value="Glycogen Phosphorylase B"/>
    <property type="match status" value="2"/>
</dbReference>
<dbReference type="GO" id="GO:0016757">
    <property type="term" value="F:glycosyltransferase activity"/>
    <property type="evidence" value="ECO:0007669"/>
    <property type="project" value="InterPro"/>
</dbReference>
<comment type="caution">
    <text evidence="3">The sequence shown here is derived from an EMBL/GenBank/DDBJ whole genome shotgun (WGS) entry which is preliminary data.</text>
</comment>
<keyword evidence="4" id="KW-1185">Reference proteome</keyword>
<keyword evidence="3" id="KW-0808">Transferase</keyword>
<reference evidence="3 4" key="1">
    <citation type="submission" date="2019-08" db="EMBL/GenBank/DDBJ databases">
        <title>Genomes of Subsaximicrobium wynnwilliamsii strains.</title>
        <authorList>
            <person name="Bowman J.P."/>
        </authorList>
    </citation>
    <scope>NUCLEOTIDE SEQUENCE [LARGE SCALE GENOMIC DNA]</scope>
    <source>
        <strain evidence="3 4">2-80-2</strain>
    </source>
</reference>
<evidence type="ECO:0000259" key="2">
    <source>
        <dbReference type="Pfam" id="PF13439"/>
    </source>
</evidence>
<sequence>MRVLQLIDSLEAGGAERMAVSIANTLSESIERSYLCATRQEGLLKASLKPEVSYLFLNKTAKIDSAAIMKLKRYIKQEQISIIHAHSTSFFMATLMKLLRPGLKIVWHDHYGNSDYLEARQYKMLRLCSQYFSLILSVNSVLETWAKNHLKCERVSYLSNFATADAAQVLQTELKGTPGKRILCLANLRPQKDHPTLLKAFEIVNSHHPDWSLHCVGQDFEDAYAHSVYELVSQLQLQEQVFFYGSCPDSSAIIHQADIGVLASASEGLPLALLEYGLGGLPIVATNVGDCSSVLPKTLHEFLVPANSPEPLAKQLMVLIADADKRQQIAKLVKGYVLKEFSALAVRDKLMTFYDSL</sequence>
<organism evidence="3 4">
    <name type="scientific">Subsaximicrobium wynnwilliamsii</name>
    <dbReference type="NCBI Taxonomy" id="291179"/>
    <lineage>
        <taxon>Bacteria</taxon>
        <taxon>Pseudomonadati</taxon>
        <taxon>Bacteroidota</taxon>
        <taxon>Flavobacteriia</taxon>
        <taxon>Flavobacteriales</taxon>
        <taxon>Flavobacteriaceae</taxon>
        <taxon>Subsaximicrobium</taxon>
    </lineage>
</organism>
<evidence type="ECO:0000313" key="4">
    <source>
        <dbReference type="Proteomes" id="UP000321578"/>
    </source>
</evidence>
<evidence type="ECO:0000259" key="1">
    <source>
        <dbReference type="Pfam" id="PF00534"/>
    </source>
</evidence>
<dbReference type="Pfam" id="PF13439">
    <property type="entry name" value="Glyco_transf_4"/>
    <property type="match status" value="1"/>
</dbReference>
<feature type="domain" description="Glycosyltransferase subfamily 4-like N-terminal" evidence="2">
    <location>
        <begin position="13"/>
        <end position="161"/>
    </location>
</feature>
<dbReference type="OrthoDB" id="823685at2"/>
<dbReference type="EMBL" id="VORO01000024">
    <property type="protein sequence ID" value="TXD87437.1"/>
    <property type="molecule type" value="Genomic_DNA"/>
</dbReference>
<gene>
    <name evidence="3" type="ORF">ESY86_16795</name>
</gene>
<dbReference type="PANTHER" id="PTHR12526">
    <property type="entry name" value="GLYCOSYLTRANSFERASE"/>
    <property type="match status" value="1"/>
</dbReference>
<dbReference type="InterPro" id="IPR028098">
    <property type="entry name" value="Glyco_trans_4-like_N"/>
</dbReference>
<dbReference type="AlphaFoldDB" id="A0A5C6ZD95"/>
<evidence type="ECO:0000313" key="3">
    <source>
        <dbReference type="EMBL" id="TXD87437.1"/>
    </source>
</evidence>
<feature type="domain" description="Glycosyl transferase family 1" evidence="1">
    <location>
        <begin position="177"/>
        <end position="331"/>
    </location>
</feature>
<dbReference type="Proteomes" id="UP000321578">
    <property type="component" value="Unassembled WGS sequence"/>
</dbReference>
<dbReference type="SUPFAM" id="SSF53756">
    <property type="entry name" value="UDP-Glycosyltransferase/glycogen phosphorylase"/>
    <property type="match status" value="1"/>
</dbReference>
<dbReference type="RefSeq" id="WP_147087844.1">
    <property type="nucleotide sequence ID" value="NZ_VORM01000026.1"/>
</dbReference>
<dbReference type="Pfam" id="PF00534">
    <property type="entry name" value="Glycos_transf_1"/>
    <property type="match status" value="1"/>
</dbReference>
<name>A0A5C6ZD95_9FLAO</name>
<proteinExistence type="predicted"/>
<accession>A0A5C6ZD95</accession>
<protein>
    <submittedName>
        <fullName evidence="3">Glycosyltransferase</fullName>
    </submittedName>
</protein>